<dbReference type="InterPro" id="IPR043920">
    <property type="entry name" value="DUF5757"/>
</dbReference>
<protein>
    <recommendedName>
        <fullName evidence="2">Early transcription factor large subunit-like protein</fullName>
    </recommendedName>
</protein>
<dbReference type="Pfam" id="PF19061">
    <property type="entry name" value="DUF5757"/>
    <property type="match status" value="1"/>
</dbReference>
<evidence type="ECO:0008006" key="2">
    <source>
        <dbReference type="Google" id="ProtNLM"/>
    </source>
</evidence>
<sequence>MNVPSKVTSFDGDAYILHHWATRYGIPYKFLIIINPTDLPIRDLTAREIQSKLNIFQSLLSEGVTLEEITRRLDLSMTDSSMIYALMSLKRRNLGRSSRGLPRLTKPDETELAVINAFAPVRTKIHTLHFTYNSWWIKFRKDVANHLANMMRLEEIRNVIASVSVPFLPRSSFSVSKVSISGYPVWSSMVHVPEIDKGKISGQDGLDIFNRSKVSCGLPFIELDYTVGQIQPEQFRGRHRRLLEHELIEKETQKSIYKIYYSGLTRMTADFSRMIRDSSEGKLAKKKRLTKKKRPNRIKMTVWSGVGDVASAPKDSFLPVIYNLDTNSLELTVSAISSKWQASVEPERTLVSGVSGGIRLMIRQPEGQGSNLVASKIQTSRIVQKRILSALPSIQIDEWEETEVNGHFKIFGLDIEEIGLLDLILLNKLFRAYFYVNERNAPGAAKRKLYLHFRSVLEIVDIEPSRKQAKIKMSYLQYVTQPGQKYKIQLSEGLTEMKEFPTGTPYVEFSLLKAPNQQEAERVINTVSKLFQYYMNFPQDKSLRNREIEKYNYYVPELGKENRLAATSSTIRPKQPAVQTAKDVSKITLLKRVAPEVFVSNYATDCQKSEQPIPIKDDIPSWVKKKFIHGGQLRDRQILHYPPMRVVRENPSIDKQWKFICPDDKFPFPGMKKNKQQNKDKYQYVPCCYTKDHMDEAANSDYNEYYRGIPTKQIQTKTQQYINKTSKIIPAGNFGVAPKSISKLLAINDESGTTYQVMGMPNNPNSFLDCILTAISLKEPEYRRIISVKDKIQYVRNYRRLLRLRFESGQIRTELLKQELYDQSSEQIINGLTNQDLFMDPALYYRVLEEIYGINIFVFVSKQGNTINQLEIPRHRDFYVRTKRSDRPTVLIYKHPVSIDRGGVKTTAQCELILRKKNNNQFYQYHPVDNSQTISVLFNLFYRTTSIMEWIIDTGLISFNQRQVIQRDGLNQTNFVSFSPKQYITHQILDDYGKFRGLVFAYPQSSTGSNPQTIIMITPPAQPLNLPNWTGGEIPTLGMVISFFSKNKVTGASYIDIQNRSIDGLWYQIHDRIFGIYFPIKPVTPSDQYPVGPDIPLNLSMFRRNVMMCRVQNTVCSLVRNPLSRVVRIRGLRKMNNMILNIIKWLFVISRKTLNMTADQFIQSLLISGPPVGGKSFSKYNLSHVPHRFPNISNINQAIQYLSRIAKGLIRENKVYLYSRKYFDSISYFLKNYEKNTEGLDIEIPVVIPGRLMDVDDFIANQDNLIFMTQNELINWLDSLDRDQRNSDNIVKTIDRSLVSRIHPYILMVSKDSFYLIQNAYPEKIKVTPLRKKSAQTIIVGAPVGSSTIPTLPPVFRRATQFILTPESSESSGSSDQLIISTPASQILIIPTPSRPIEPLKPEIPKGSLPRALNIAQTWKTRKINLGYYAQMIDIRKPFPPYKLYSISVSKILFLKDDKSNDSPNPLIILEYSEGIYAAMLPL</sequence>
<proteinExistence type="predicted"/>
<evidence type="ECO:0000313" key="1">
    <source>
        <dbReference type="EMBL" id="QBK90742.1"/>
    </source>
</evidence>
<name>A0A481Z5Q3_9VIRU</name>
<reference evidence="1" key="1">
    <citation type="journal article" date="2019" name="MBio">
        <title>Virus Genomes from Deep Sea Sediments Expand the Ocean Megavirome and Support Independent Origins of Viral Gigantism.</title>
        <authorList>
            <person name="Backstrom D."/>
            <person name="Yutin N."/>
            <person name="Jorgensen S.L."/>
            <person name="Dharamshi J."/>
            <person name="Homa F."/>
            <person name="Zaremba-Niedwiedzka K."/>
            <person name="Spang A."/>
            <person name="Wolf Y.I."/>
            <person name="Koonin E.V."/>
            <person name="Ettema T.J."/>
        </authorList>
    </citation>
    <scope>NUCLEOTIDE SEQUENCE</scope>
</reference>
<accession>A0A481Z5Q3</accession>
<gene>
    <name evidence="1" type="ORF">LCPAC201_00430</name>
</gene>
<dbReference type="EMBL" id="MK500498">
    <property type="protein sequence ID" value="QBK90742.1"/>
    <property type="molecule type" value="Genomic_DNA"/>
</dbReference>
<organism evidence="1">
    <name type="scientific">Pithovirus LCPAC201</name>
    <dbReference type="NCBI Taxonomy" id="2506591"/>
    <lineage>
        <taxon>Viruses</taxon>
        <taxon>Pithoviruses</taxon>
    </lineage>
</organism>